<dbReference type="PANTHER" id="PTHR10890">
    <property type="entry name" value="CYSTEINYL-TRNA SYNTHETASE"/>
    <property type="match status" value="1"/>
</dbReference>
<dbReference type="AlphaFoldDB" id="A0AAN4Y9V9"/>
<evidence type="ECO:0000313" key="7">
    <source>
        <dbReference type="Proteomes" id="UP001165205"/>
    </source>
</evidence>
<gene>
    <name evidence="6" type="ORF">Aory04_000237000</name>
</gene>
<proteinExistence type="predicted"/>
<dbReference type="Pfam" id="PF01406">
    <property type="entry name" value="tRNA-synt_1e"/>
    <property type="match status" value="1"/>
</dbReference>
<dbReference type="InterPro" id="IPR014729">
    <property type="entry name" value="Rossmann-like_a/b/a_fold"/>
</dbReference>
<organism evidence="6 7">
    <name type="scientific">Aspergillus oryzae</name>
    <name type="common">Yellow koji mold</name>
    <dbReference type="NCBI Taxonomy" id="5062"/>
    <lineage>
        <taxon>Eukaryota</taxon>
        <taxon>Fungi</taxon>
        <taxon>Dikarya</taxon>
        <taxon>Ascomycota</taxon>
        <taxon>Pezizomycotina</taxon>
        <taxon>Eurotiomycetes</taxon>
        <taxon>Eurotiomycetidae</taxon>
        <taxon>Eurotiales</taxon>
        <taxon>Aspergillaceae</taxon>
        <taxon>Aspergillus</taxon>
        <taxon>Aspergillus subgen. Circumdati</taxon>
    </lineage>
</organism>
<dbReference type="GO" id="GO:0006423">
    <property type="term" value="P:cysteinyl-tRNA aminoacylation"/>
    <property type="evidence" value="ECO:0007669"/>
    <property type="project" value="TreeGrafter"/>
</dbReference>
<name>A0AAN4Y9V9_ASPOZ</name>
<evidence type="ECO:0000256" key="3">
    <source>
        <dbReference type="ARBA" id="ARBA00022840"/>
    </source>
</evidence>
<keyword evidence="2" id="KW-0547">Nucleotide-binding</keyword>
<sequence>MDPHKQPSWRQPQAHPENNFTSDGVELSDPIQDSLYCPGPKGPQSNMGGTLEGNKKPGDAEAKVRMHVRTVTIAAAMISRVAEMFSQGPGEQPKSLENEMITSEAFYEATQDVILPYLDQLRGSTVPGDAYEIFTKLTKKYEEHFMRDMRDLNVLDPDEITRVTEYGQEIADFVEKIVTNDFGYVTLDGSVYFDIKSFEKAGHPYARLEP</sequence>
<keyword evidence="1" id="KW-0436">Ligase</keyword>
<feature type="compositionally biased region" description="Polar residues" evidence="4">
    <location>
        <begin position="8"/>
        <end position="22"/>
    </location>
</feature>
<evidence type="ECO:0000256" key="4">
    <source>
        <dbReference type="SAM" id="MobiDB-lite"/>
    </source>
</evidence>
<feature type="domain" description="tRNA synthetases class I catalytic" evidence="5">
    <location>
        <begin position="130"/>
        <end position="202"/>
    </location>
</feature>
<feature type="region of interest" description="Disordered" evidence="4">
    <location>
        <begin position="1"/>
        <end position="61"/>
    </location>
</feature>
<dbReference type="Proteomes" id="UP001165205">
    <property type="component" value="Unassembled WGS sequence"/>
</dbReference>
<dbReference type="InterPro" id="IPR032678">
    <property type="entry name" value="tRNA-synt_1_cat_dom"/>
</dbReference>
<evidence type="ECO:0000259" key="5">
    <source>
        <dbReference type="Pfam" id="PF01406"/>
    </source>
</evidence>
<dbReference type="InterPro" id="IPR024909">
    <property type="entry name" value="Cys-tRNA/MSH_ligase"/>
</dbReference>
<evidence type="ECO:0000256" key="2">
    <source>
        <dbReference type="ARBA" id="ARBA00022741"/>
    </source>
</evidence>
<dbReference type="Gene3D" id="3.40.50.620">
    <property type="entry name" value="HUPs"/>
    <property type="match status" value="1"/>
</dbReference>
<evidence type="ECO:0000313" key="6">
    <source>
        <dbReference type="EMBL" id="GMG25303.1"/>
    </source>
</evidence>
<comment type="caution">
    <text evidence="6">The sequence shown here is derived from an EMBL/GenBank/DDBJ whole genome shotgun (WGS) entry which is preliminary data.</text>
</comment>
<evidence type="ECO:0000256" key="1">
    <source>
        <dbReference type="ARBA" id="ARBA00022598"/>
    </source>
</evidence>
<dbReference type="GO" id="GO:0004817">
    <property type="term" value="F:cysteine-tRNA ligase activity"/>
    <property type="evidence" value="ECO:0007669"/>
    <property type="project" value="TreeGrafter"/>
</dbReference>
<dbReference type="GO" id="GO:0005737">
    <property type="term" value="C:cytoplasm"/>
    <property type="evidence" value="ECO:0007669"/>
    <property type="project" value="TreeGrafter"/>
</dbReference>
<reference evidence="6" key="1">
    <citation type="submission" date="2023-04" db="EMBL/GenBank/DDBJ databases">
        <title>Aspergillus oryzae NBRC 4228.</title>
        <authorList>
            <person name="Ichikawa N."/>
            <person name="Sato H."/>
            <person name="Tonouchi N."/>
        </authorList>
    </citation>
    <scope>NUCLEOTIDE SEQUENCE</scope>
    <source>
        <strain evidence="6">NBRC 4228</strain>
    </source>
</reference>
<keyword evidence="3" id="KW-0067">ATP-binding</keyword>
<accession>A0AAN4Y9V9</accession>
<dbReference type="GO" id="GO:0005524">
    <property type="term" value="F:ATP binding"/>
    <property type="evidence" value="ECO:0007669"/>
    <property type="project" value="UniProtKB-KW"/>
</dbReference>
<dbReference type="EMBL" id="BSYA01000017">
    <property type="protein sequence ID" value="GMG25303.1"/>
    <property type="molecule type" value="Genomic_DNA"/>
</dbReference>
<protein>
    <submittedName>
        <fullName evidence="6">Unnamed protein product</fullName>
    </submittedName>
</protein>
<dbReference type="SUPFAM" id="SSF52374">
    <property type="entry name" value="Nucleotidylyl transferase"/>
    <property type="match status" value="1"/>
</dbReference>
<dbReference type="PANTHER" id="PTHR10890:SF3">
    <property type="entry name" value="CYSTEINE--TRNA LIGASE, CYTOPLASMIC"/>
    <property type="match status" value="1"/>
</dbReference>